<keyword evidence="1" id="KW-0805">Transcription regulation</keyword>
<gene>
    <name evidence="8" type="ORF">AMORRO_LOCUS14884</name>
</gene>
<dbReference type="SMART" id="SM00717">
    <property type="entry name" value="SANT"/>
    <property type="match status" value="5"/>
</dbReference>
<evidence type="ECO:0000256" key="4">
    <source>
        <dbReference type="ARBA" id="ARBA00023242"/>
    </source>
</evidence>
<evidence type="ECO:0000259" key="6">
    <source>
        <dbReference type="PROSITE" id="PS51293"/>
    </source>
</evidence>
<feature type="domain" description="HTH myb-type" evidence="7">
    <location>
        <begin position="155"/>
        <end position="208"/>
    </location>
</feature>
<keyword evidence="2" id="KW-0238">DNA-binding</keyword>
<feature type="domain" description="Myb-like" evidence="5">
    <location>
        <begin position="104"/>
        <end position="155"/>
    </location>
</feature>
<dbReference type="AlphaFoldDB" id="A0A9N9IPT2"/>
<dbReference type="PANTHER" id="PTHR46621">
    <property type="entry name" value="SNRNA-ACTIVATING PROTEIN COMPLEX SUBUNIT 4"/>
    <property type="match status" value="1"/>
</dbReference>
<protein>
    <submittedName>
        <fullName evidence="8">8269_t:CDS:1</fullName>
    </submittedName>
</protein>
<keyword evidence="4" id="KW-0539">Nucleus</keyword>
<evidence type="ECO:0000256" key="3">
    <source>
        <dbReference type="ARBA" id="ARBA00023163"/>
    </source>
</evidence>
<accession>A0A9N9IPT2</accession>
<dbReference type="GO" id="GO:0019185">
    <property type="term" value="C:snRNA-activating protein complex"/>
    <property type="evidence" value="ECO:0007669"/>
    <property type="project" value="TreeGrafter"/>
</dbReference>
<dbReference type="InterPro" id="IPR051575">
    <property type="entry name" value="Myb-like_DNA-bd"/>
</dbReference>
<dbReference type="PROSITE" id="PS50090">
    <property type="entry name" value="MYB_LIKE"/>
    <property type="match status" value="3"/>
</dbReference>
<evidence type="ECO:0000313" key="8">
    <source>
        <dbReference type="EMBL" id="CAG8743576.1"/>
    </source>
</evidence>
<comment type="caution">
    <text evidence="8">The sequence shown here is derived from an EMBL/GenBank/DDBJ whole genome shotgun (WGS) entry which is preliminary data.</text>
</comment>
<organism evidence="8 9">
    <name type="scientific">Acaulospora morrowiae</name>
    <dbReference type="NCBI Taxonomy" id="94023"/>
    <lineage>
        <taxon>Eukaryota</taxon>
        <taxon>Fungi</taxon>
        <taxon>Fungi incertae sedis</taxon>
        <taxon>Mucoromycota</taxon>
        <taxon>Glomeromycotina</taxon>
        <taxon>Glomeromycetes</taxon>
        <taxon>Diversisporales</taxon>
        <taxon>Acaulosporaceae</taxon>
        <taxon>Acaulospora</taxon>
    </lineage>
</organism>
<keyword evidence="3" id="KW-0804">Transcription</keyword>
<dbReference type="CDD" id="cd00167">
    <property type="entry name" value="SANT"/>
    <property type="match status" value="4"/>
</dbReference>
<dbReference type="Gene3D" id="1.10.10.60">
    <property type="entry name" value="Homeodomain-like"/>
    <property type="match status" value="4"/>
</dbReference>
<feature type="domain" description="SANT" evidence="6">
    <location>
        <begin position="256"/>
        <end position="295"/>
    </location>
</feature>
<evidence type="ECO:0000259" key="7">
    <source>
        <dbReference type="PROSITE" id="PS51294"/>
    </source>
</evidence>
<dbReference type="SUPFAM" id="SSF46689">
    <property type="entry name" value="Homeodomain-like"/>
    <property type="match status" value="3"/>
</dbReference>
<evidence type="ECO:0000256" key="2">
    <source>
        <dbReference type="ARBA" id="ARBA00023125"/>
    </source>
</evidence>
<dbReference type="PROSITE" id="PS51293">
    <property type="entry name" value="SANT"/>
    <property type="match status" value="2"/>
</dbReference>
<sequence length="295" mass="35245">DTKYIVEKSTSEINDENLVKTLKSFNIQEFGPVKKYIPNAKAPIQTNEDVRKRWTKQEEEILMKALNEHGRNCRLIYDLYFKDESVTYEKIKTKIRSLESEKAKPDNKYNAWTPEEDETLKKAVEKYGIGNWRQMADMLPGKDFVQFPVRWDFLTKNRNNIKWTPEEDKLLFEYVEKWGTDFRLIAEVLKRSQKYVAKRYRIKKSRKWTIDELDKLREILNKLGKDWEKIAEYFPDRNIVEIKKCVFDNVAVDPFVRKKSWSKKEVSLLKEGIEKFGTGNWVDISKYVGTRTRCQ</sequence>
<dbReference type="PROSITE" id="PS51294">
    <property type="entry name" value="HTH_MYB"/>
    <property type="match status" value="3"/>
</dbReference>
<feature type="domain" description="HTH myb-type" evidence="7">
    <location>
        <begin position="253"/>
        <end position="295"/>
    </location>
</feature>
<dbReference type="GO" id="GO:0042796">
    <property type="term" value="P:snRNA transcription by RNA polymerase III"/>
    <property type="evidence" value="ECO:0007669"/>
    <property type="project" value="TreeGrafter"/>
</dbReference>
<name>A0A9N9IPT2_9GLOM</name>
<evidence type="ECO:0000256" key="1">
    <source>
        <dbReference type="ARBA" id="ARBA00023015"/>
    </source>
</evidence>
<feature type="domain" description="Myb-like" evidence="5">
    <location>
        <begin position="253"/>
        <end position="295"/>
    </location>
</feature>
<feature type="non-terminal residue" evidence="8">
    <location>
        <position position="295"/>
    </location>
</feature>
<feature type="non-terminal residue" evidence="8">
    <location>
        <position position="1"/>
    </location>
</feature>
<dbReference type="InterPro" id="IPR001005">
    <property type="entry name" value="SANT/Myb"/>
</dbReference>
<dbReference type="Pfam" id="PF00249">
    <property type="entry name" value="Myb_DNA-binding"/>
    <property type="match status" value="4"/>
</dbReference>
<feature type="domain" description="Myb-like" evidence="5">
    <location>
        <begin position="204"/>
        <end position="238"/>
    </location>
</feature>
<dbReference type="GO" id="GO:0042795">
    <property type="term" value="P:snRNA transcription by RNA polymerase II"/>
    <property type="evidence" value="ECO:0007669"/>
    <property type="project" value="TreeGrafter"/>
</dbReference>
<dbReference type="PANTHER" id="PTHR46621:SF1">
    <property type="entry name" value="SNRNA-ACTIVATING PROTEIN COMPLEX SUBUNIT 4"/>
    <property type="match status" value="1"/>
</dbReference>
<feature type="domain" description="HTH myb-type" evidence="7">
    <location>
        <begin position="104"/>
        <end position="142"/>
    </location>
</feature>
<dbReference type="OrthoDB" id="2143914at2759"/>
<evidence type="ECO:0000259" key="5">
    <source>
        <dbReference type="PROSITE" id="PS50090"/>
    </source>
</evidence>
<keyword evidence="9" id="KW-1185">Reference proteome</keyword>
<evidence type="ECO:0000313" key="9">
    <source>
        <dbReference type="Proteomes" id="UP000789342"/>
    </source>
</evidence>
<dbReference type="GO" id="GO:0000978">
    <property type="term" value="F:RNA polymerase II cis-regulatory region sequence-specific DNA binding"/>
    <property type="evidence" value="ECO:0007669"/>
    <property type="project" value="TreeGrafter"/>
</dbReference>
<dbReference type="Proteomes" id="UP000789342">
    <property type="component" value="Unassembled WGS sequence"/>
</dbReference>
<feature type="domain" description="SANT" evidence="6">
    <location>
        <begin position="110"/>
        <end position="156"/>
    </location>
</feature>
<proteinExistence type="predicted"/>
<dbReference type="EMBL" id="CAJVPV010031813">
    <property type="protein sequence ID" value="CAG8743576.1"/>
    <property type="molecule type" value="Genomic_DNA"/>
</dbReference>
<reference evidence="8" key="1">
    <citation type="submission" date="2021-06" db="EMBL/GenBank/DDBJ databases">
        <authorList>
            <person name="Kallberg Y."/>
            <person name="Tangrot J."/>
            <person name="Rosling A."/>
        </authorList>
    </citation>
    <scope>NUCLEOTIDE SEQUENCE</scope>
    <source>
        <strain evidence="8">CL551</strain>
    </source>
</reference>
<dbReference type="InterPro" id="IPR009057">
    <property type="entry name" value="Homeodomain-like_sf"/>
</dbReference>
<dbReference type="InterPro" id="IPR017930">
    <property type="entry name" value="Myb_dom"/>
</dbReference>
<dbReference type="InterPro" id="IPR017884">
    <property type="entry name" value="SANT_dom"/>
</dbReference>
<dbReference type="GO" id="GO:0001006">
    <property type="term" value="F:RNA polymerase III type 3 promoter sequence-specific DNA binding"/>
    <property type="evidence" value="ECO:0007669"/>
    <property type="project" value="TreeGrafter"/>
</dbReference>